<feature type="transmembrane region" description="Helical" evidence="6">
    <location>
        <begin position="100"/>
        <end position="117"/>
    </location>
</feature>
<keyword evidence="4 6" id="KW-1133">Transmembrane helix</keyword>
<keyword evidence="2" id="KW-1003">Cell membrane</keyword>
<dbReference type="PANTHER" id="PTHR30509:SF34">
    <property type="entry name" value="F3L24.34 PROTEIN"/>
    <property type="match status" value="1"/>
</dbReference>
<gene>
    <name evidence="7" type="ORF">CISIN_1g003403mg</name>
</gene>
<proteinExistence type="predicted"/>
<sequence>MAAITRADSTTKALWRRRLGSALRTALACSIVGFTTLYSPEHLRHMPAFPAFSYVTTILILSDATLGDTLRGCWHALYATIQIMIPSILCLWLVGPDRFTADVAAVVVTLMSFVVALPESTALMAKRIAFGQIVIVCVGTVVHGAKTGIVMHPIHVASSTALGALASVVAMLLPYPRLAYHEVKKSSKLYAENASEMLNHFVKAFCAQDNTAALDSISEAKSLFKAGAKQLLSIKDKQEGMLWERPQIRFLKPNYKDPREKLQELEIPIRGMELALTSCPSFPVGMIDEDLRDVLQSLKAEIGLKLEQAKCYASFDATTAPETQKNCKDESLWSLKAISSTEDVPASFFFYCIKLLQDGLPVAPNAEFVVNETRETHTEGSSESQNQNKFKCKLKWISSSLFLLPSLESLVFALKCSLSLGLAVILGLMYNKENGYWSGLTIAISFATNRQATFKVANARAQGTAMGSVYGVICSFLLQKSVNFRFLPLLPWIIFSSFLRHSRMYEEAGAISAVIGALLILGRKNYGTPSEFAIARITEASLGLICFIIVEILFQPARAATLAKAQLAQSLQALQDGIKDIVLFADQKGKATPTALRDKQKRLKSHINELDKFIAEAEMEPNFWFLPFHGSCYENILASLSRMADLLLFVAYKTEFLSQLSERFGVSWKQIQEPINDDLELFKEKVGHSLKCFEEVILIKSLAVLAPERQNRNISHDVESGRLPNEDVPRTLSPDEEEIEEILSSFLQHSKEVANSINGYDGEEKHLSQTVLVLNGLGFCISSLMKETTKIEKEIKELIKWENPTRNINLYEISCKLNATYPK</sequence>
<keyword evidence="5 6" id="KW-0472">Membrane</keyword>
<reference evidence="7 8" key="1">
    <citation type="submission" date="2014-04" db="EMBL/GenBank/DDBJ databases">
        <authorList>
            <consortium name="International Citrus Genome Consortium"/>
            <person name="Gmitter F."/>
            <person name="Chen C."/>
            <person name="Farmerie W."/>
            <person name="Harkins T."/>
            <person name="Desany B."/>
            <person name="Mohiuddin M."/>
            <person name="Kodira C."/>
            <person name="Borodovsky M."/>
            <person name="Lomsadze A."/>
            <person name="Burns P."/>
            <person name="Jenkins J."/>
            <person name="Prochnik S."/>
            <person name="Shu S."/>
            <person name="Chapman J."/>
            <person name="Pitluck S."/>
            <person name="Schmutz J."/>
            <person name="Rokhsar D."/>
        </authorList>
    </citation>
    <scope>NUCLEOTIDE SEQUENCE</scope>
</reference>
<evidence type="ECO:0000256" key="6">
    <source>
        <dbReference type="SAM" id="Phobius"/>
    </source>
</evidence>
<evidence type="ECO:0000256" key="1">
    <source>
        <dbReference type="ARBA" id="ARBA00004651"/>
    </source>
</evidence>
<keyword evidence="3 6" id="KW-0812">Transmembrane</keyword>
<evidence type="ECO:0000313" key="8">
    <source>
        <dbReference type="Proteomes" id="UP000027120"/>
    </source>
</evidence>
<evidence type="ECO:0000313" key="7">
    <source>
        <dbReference type="EMBL" id="KDO43708.1"/>
    </source>
</evidence>
<comment type="subcellular location">
    <subcellularLocation>
        <location evidence="1">Cell membrane</location>
        <topology evidence="1">Multi-pass membrane protein</topology>
    </subcellularLocation>
</comment>
<evidence type="ECO:0000256" key="3">
    <source>
        <dbReference type="ARBA" id="ARBA00022692"/>
    </source>
</evidence>
<dbReference type="PANTHER" id="PTHR30509">
    <property type="entry name" value="P-HYDROXYBENZOIC ACID EFFLUX PUMP SUBUNIT-RELATED"/>
    <property type="match status" value="1"/>
</dbReference>
<dbReference type="STRING" id="2711.A0A067DLK7"/>
<dbReference type="Pfam" id="PF04632">
    <property type="entry name" value="FUSC"/>
    <property type="match status" value="1"/>
</dbReference>
<dbReference type="EMBL" id="KK785361">
    <property type="protein sequence ID" value="KDO43708.1"/>
    <property type="molecule type" value="Genomic_DNA"/>
</dbReference>
<feature type="transmembrane region" description="Helical" evidence="6">
    <location>
        <begin position="76"/>
        <end position="94"/>
    </location>
</feature>
<accession>A0A067DLK7</accession>
<feature type="transmembrane region" description="Helical" evidence="6">
    <location>
        <begin position="21"/>
        <end position="39"/>
    </location>
</feature>
<protein>
    <submittedName>
        <fullName evidence="7">Uncharacterized protein</fullName>
    </submittedName>
</protein>
<organism evidence="7 8">
    <name type="scientific">Citrus sinensis</name>
    <name type="common">Sweet orange</name>
    <name type="synonym">Citrus aurantium var. sinensis</name>
    <dbReference type="NCBI Taxonomy" id="2711"/>
    <lineage>
        <taxon>Eukaryota</taxon>
        <taxon>Viridiplantae</taxon>
        <taxon>Streptophyta</taxon>
        <taxon>Embryophyta</taxon>
        <taxon>Tracheophyta</taxon>
        <taxon>Spermatophyta</taxon>
        <taxon>Magnoliopsida</taxon>
        <taxon>eudicotyledons</taxon>
        <taxon>Gunneridae</taxon>
        <taxon>Pentapetalae</taxon>
        <taxon>rosids</taxon>
        <taxon>malvids</taxon>
        <taxon>Sapindales</taxon>
        <taxon>Rutaceae</taxon>
        <taxon>Aurantioideae</taxon>
        <taxon>Citrus</taxon>
    </lineage>
</organism>
<name>A0A067DLK7_CITSI</name>
<dbReference type="Proteomes" id="UP000027120">
    <property type="component" value="Unassembled WGS sequence"/>
</dbReference>
<dbReference type="PaxDb" id="2711-XP_006480769.1"/>
<dbReference type="AlphaFoldDB" id="A0A067DLK7"/>
<dbReference type="eggNOG" id="ENOG502QS4G">
    <property type="taxonomic scope" value="Eukaryota"/>
</dbReference>
<evidence type="ECO:0000256" key="2">
    <source>
        <dbReference type="ARBA" id="ARBA00022475"/>
    </source>
</evidence>
<dbReference type="SMR" id="A0A067DLK7"/>
<dbReference type="GO" id="GO:0022857">
    <property type="term" value="F:transmembrane transporter activity"/>
    <property type="evidence" value="ECO:0007669"/>
    <property type="project" value="InterPro"/>
</dbReference>
<dbReference type="InterPro" id="IPR006726">
    <property type="entry name" value="PHBA_efflux_AaeB/fusaric-R"/>
</dbReference>
<evidence type="ECO:0000256" key="4">
    <source>
        <dbReference type="ARBA" id="ARBA00022989"/>
    </source>
</evidence>
<keyword evidence="8" id="KW-1185">Reference proteome</keyword>
<dbReference type="GO" id="GO:0005886">
    <property type="term" value="C:plasma membrane"/>
    <property type="evidence" value="ECO:0000318"/>
    <property type="project" value="GO_Central"/>
</dbReference>
<evidence type="ECO:0000256" key="5">
    <source>
        <dbReference type="ARBA" id="ARBA00023136"/>
    </source>
</evidence>